<keyword evidence="2" id="KW-0472">Membrane</keyword>
<keyword evidence="4" id="KW-1185">Reference proteome</keyword>
<evidence type="ECO:0000256" key="2">
    <source>
        <dbReference type="SAM" id="Phobius"/>
    </source>
</evidence>
<feature type="transmembrane region" description="Helical" evidence="2">
    <location>
        <begin position="56"/>
        <end position="75"/>
    </location>
</feature>
<dbReference type="Proteomes" id="UP000590749">
    <property type="component" value="Unassembled WGS sequence"/>
</dbReference>
<evidence type="ECO:0000256" key="1">
    <source>
        <dbReference type="SAM" id="MobiDB-lite"/>
    </source>
</evidence>
<proteinExistence type="predicted"/>
<name>A0A7W5ADL4_9ACTN</name>
<organism evidence="3 4">
    <name type="scientific">Actinoplanes campanulatus</name>
    <dbReference type="NCBI Taxonomy" id="113559"/>
    <lineage>
        <taxon>Bacteria</taxon>
        <taxon>Bacillati</taxon>
        <taxon>Actinomycetota</taxon>
        <taxon>Actinomycetes</taxon>
        <taxon>Micromonosporales</taxon>
        <taxon>Micromonosporaceae</taxon>
        <taxon>Actinoplanes</taxon>
    </lineage>
</organism>
<evidence type="ECO:0000313" key="3">
    <source>
        <dbReference type="EMBL" id="MBB3094378.1"/>
    </source>
</evidence>
<reference evidence="3 4" key="1">
    <citation type="submission" date="2020-08" db="EMBL/GenBank/DDBJ databases">
        <title>Genomic Encyclopedia of Type Strains, Phase III (KMG-III): the genomes of soil and plant-associated and newly described type strains.</title>
        <authorList>
            <person name="Whitman W."/>
        </authorList>
    </citation>
    <scope>NUCLEOTIDE SEQUENCE [LARGE SCALE GENOMIC DNA]</scope>
    <source>
        <strain evidence="3 4">CECT 3287</strain>
    </source>
</reference>
<dbReference type="EMBL" id="JACHXF010000003">
    <property type="protein sequence ID" value="MBB3094378.1"/>
    <property type="molecule type" value="Genomic_DNA"/>
</dbReference>
<evidence type="ECO:0000313" key="4">
    <source>
        <dbReference type="Proteomes" id="UP000590749"/>
    </source>
</evidence>
<feature type="compositionally biased region" description="Low complexity" evidence="1">
    <location>
        <begin position="39"/>
        <end position="52"/>
    </location>
</feature>
<keyword evidence="2" id="KW-1133">Transmembrane helix</keyword>
<feature type="transmembrane region" description="Helical" evidence="2">
    <location>
        <begin position="81"/>
        <end position="99"/>
    </location>
</feature>
<sequence>MINDFSAAAPPPNGRRTGRPRQVQAPELRPPEPLPPTDATPATTSAAAETAEPTRWVRQAVIFIAAAAAVLLAFLLPAGPAALAGTIGSSVLGLIAAVFPDRPRRG</sequence>
<comment type="caution">
    <text evidence="3">The sequence shown here is derived from an EMBL/GenBank/DDBJ whole genome shotgun (WGS) entry which is preliminary data.</text>
</comment>
<feature type="region of interest" description="Disordered" evidence="1">
    <location>
        <begin position="1"/>
        <end position="52"/>
    </location>
</feature>
<keyword evidence="2" id="KW-0812">Transmembrane</keyword>
<protein>
    <submittedName>
        <fullName evidence="3">Uncharacterized protein</fullName>
    </submittedName>
</protein>
<gene>
    <name evidence="3" type="ORF">FHR83_002030</name>
</gene>
<dbReference type="AlphaFoldDB" id="A0A7W5ADL4"/>
<dbReference type="RefSeq" id="WP_183218659.1">
    <property type="nucleotide sequence ID" value="NZ_BMPW01000008.1"/>
</dbReference>
<accession>A0A7W5ADL4</accession>